<evidence type="ECO:0000313" key="2">
    <source>
        <dbReference type="WBParaSite" id="RSKR_0000280700.1"/>
    </source>
</evidence>
<sequence>MSLIGVFPTLSRDSLLSDLTYHKDINENLAGIIKNDDFGHLLFYGPQGSGRRTRIRCLLNEIFGKGAGQVHRVTRTLTTDSNKKVEYSMLSSVHHVEFAVGELGDNDIHVMQEIIKEMAQTRQLNATEGGKQFKVIFIFEADKLSLPAQHALRRTMEKWAETCKMFLCVDSLLKICDPLRSRCLTIRVPSPTDQEMATDLKLILDKYFGAPLSVEDINPVLLLSNGNMRRALILLEVYKQQGSTSKRMPQSYERIIDELVTTILRTQNKDSILAIRGRVNELLTRMITGSVIIKNMCLGLTNKMPPHLHTAVWALANEYCYKILLGSKEIFHVEAFVAGVMSIIVSNRSINGL</sequence>
<accession>A0AC35TPM3</accession>
<organism evidence="1 2">
    <name type="scientific">Rhabditophanes sp. KR3021</name>
    <dbReference type="NCBI Taxonomy" id="114890"/>
    <lineage>
        <taxon>Eukaryota</taxon>
        <taxon>Metazoa</taxon>
        <taxon>Ecdysozoa</taxon>
        <taxon>Nematoda</taxon>
        <taxon>Chromadorea</taxon>
        <taxon>Rhabditida</taxon>
        <taxon>Tylenchina</taxon>
        <taxon>Panagrolaimomorpha</taxon>
        <taxon>Strongyloidoidea</taxon>
        <taxon>Alloionematidae</taxon>
        <taxon>Rhabditophanes</taxon>
    </lineage>
</organism>
<name>A0AC35TPM3_9BILA</name>
<dbReference type="Proteomes" id="UP000095286">
    <property type="component" value="Unplaced"/>
</dbReference>
<evidence type="ECO:0000313" key="1">
    <source>
        <dbReference type="Proteomes" id="UP000095286"/>
    </source>
</evidence>
<reference evidence="2" key="1">
    <citation type="submission" date="2016-11" db="UniProtKB">
        <authorList>
            <consortium name="WormBaseParasite"/>
        </authorList>
    </citation>
    <scope>IDENTIFICATION</scope>
    <source>
        <strain evidence="2">KR3021</strain>
    </source>
</reference>
<protein>
    <submittedName>
        <fullName evidence="2">AAA domain-containing protein</fullName>
    </submittedName>
</protein>
<proteinExistence type="predicted"/>
<dbReference type="WBParaSite" id="RSKR_0000280700.1">
    <property type="protein sequence ID" value="RSKR_0000280700.1"/>
    <property type="gene ID" value="RSKR_0000280700"/>
</dbReference>